<organism evidence="2 3">
    <name type="scientific">Helicobacter equorum</name>
    <dbReference type="NCBI Taxonomy" id="361872"/>
    <lineage>
        <taxon>Bacteria</taxon>
        <taxon>Pseudomonadati</taxon>
        <taxon>Campylobacterota</taxon>
        <taxon>Epsilonproteobacteria</taxon>
        <taxon>Campylobacterales</taxon>
        <taxon>Helicobacteraceae</taxon>
        <taxon>Helicobacter</taxon>
    </lineage>
</organism>
<protein>
    <recommendedName>
        <fullName evidence="4">TPM domain-containing protein</fullName>
    </recommendedName>
</protein>
<evidence type="ECO:0000313" key="2">
    <source>
        <dbReference type="EMBL" id="RDU66160.1"/>
    </source>
</evidence>
<keyword evidence="3" id="KW-1185">Reference proteome</keyword>
<proteinExistence type="predicted"/>
<dbReference type="AlphaFoldDB" id="A0A3D8IMD3"/>
<comment type="caution">
    <text evidence="2">The sequence shown here is derived from an EMBL/GenBank/DDBJ whole genome shotgun (WGS) entry which is preliminary data.</text>
</comment>
<sequence length="211" mass="23991">MSLGLLIAKETLSVQFAQDNDHVLVPKTKEFIDRLGAELLEKTGFLLKVVVVEDSQHAISALDKNLDIPTDSLDSVTAREIYKQYLQKSAQHTPYAMIVMYIKDKKIDFVLSDRDVFDKKLEERVYFEYMVPLLPKGNDNPTQPQISAILFNGYSEAADLIAQHYGKSLALNIPRDESGGREFVKISMLFMLSILFGVIIFVYVTSKFFKK</sequence>
<name>A0A3D8IMD3_9HELI</name>
<reference evidence="2 3" key="1">
    <citation type="submission" date="2018-04" db="EMBL/GenBank/DDBJ databases">
        <title>Novel Campyloabacter and Helicobacter Species and Strains.</title>
        <authorList>
            <person name="Mannion A.J."/>
            <person name="Shen Z."/>
            <person name="Fox J.G."/>
        </authorList>
    </citation>
    <scope>NUCLEOTIDE SEQUENCE [LARGE SCALE GENOMIC DNA]</scope>
    <source>
        <strain evidence="2 3">MIT 12-6600</strain>
    </source>
</reference>
<evidence type="ECO:0008006" key="4">
    <source>
        <dbReference type="Google" id="ProtNLM"/>
    </source>
</evidence>
<evidence type="ECO:0000313" key="3">
    <source>
        <dbReference type="Proteomes" id="UP000256514"/>
    </source>
</evidence>
<keyword evidence="1" id="KW-1133">Transmembrane helix</keyword>
<dbReference type="Proteomes" id="UP000256514">
    <property type="component" value="Unassembled WGS sequence"/>
</dbReference>
<keyword evidence="1" id="KW-0812">Transmembrane</keyword>
<evidence type="ECO:0000256" key="1">
    <source>
        <dbReference type="SAM" id="Phobius"/>
    </source>
</evidence>
<dbReference type="EMBL" id="NXLT01000008">
    <property type="protein sequence ID" value="RDU66160.1"/>
    <property type="molecule type" value="Genomic_DNA"/>
</dbReference>
<gene>
    <name evidence="2" type="ORF">CQA54_07780</name>
</gene>
<keyword evidence="1" id="KW-0472">Membrane</keyword>
<accession>A0A3D8IMD3</accession>
<feature type="transmembrane region" description="Helical" evidence="1">
    <location>
        <begin position="183"/>
        <end position="204"/>
    </location>
</feature>